<feature type="domain" description="HMA" evidence="2">
    <location>
        <begin position="1"/>
        <end position="63"/>
    </location>
</feature>
<evidence type="ECO:0000313" key="4">
    <source>
        <dbReference type="Proteomes" id="UP001223016"/>
    </source>
</evidence>
<gene>
    <name evidence="3" type="ORF">Q6A51_21720</name>
</gene>
<dbReference type="InterPro" id="IPR017969">
    <property type="entry name" value="Heavy-metal-associated_CS"/>
</dbReference>
<dbReference type="PROSITE" id="PS50846">
    <property type="entry name" value="HMA_2"/>
    <property type="match status" value="1"/>
</dbReference>
<dbReference type="RefSeq" id="WP_201018127.1">
    <property type="nucleotide sequence ID" value="NZ_JAUQOO010000019.1"/>
</dbReference>
<dbReference type="Proteomes" id="UP001223016">
    <property type="component" value="Unassembled WGS sequence"/>
</dbReference>
<sequence length="66" mass="7165">MQLFTVQGMTCGHCVRAVTQVIKNDDPTAEVQIDLASSQVRVQSSLTTERVIELIGEEGYQAQLAG</sequence>
<organism evidence="3 4">
    <name type="scientific">Pseudomonas serbiensis</name>
    <dbReference type="NCBI Taxonomy" id="3064350"/>
    <lineage>
        <taxon>Bacteria</taxon>
        <taxon>Pseudomonadati</taxon>
        <taxon>Pseudomonadota</taxon>
        <taxon>Gammaproteobacteria</taxon>
        <taxon>Pseudomonadales</taxon>
        <taxon>Pseudomonadaceae</taxon>
        <taxon>Pseudomonas</taxon>
    </lineage>
</organism>
<evidence type="ECO:0000313" key="3">
    <source>
        <dbReference type="EMBL" id="MDO7929400.1"/>
    </source>
</evidence>
<dbReference type="PROSITE" id="PS01047">
    <property type="entry name" value="HMA_1"/>
    <property type="match status" value="1"/>
</dbReference>
<comment type="caution">
    <text evidence="3">The sequence shown here is derived from an EMBL/GenBank/DDBJ whole genome shotgun (WGS) entry which is preliminary data.</text>
</comment>
<evidence type="ECO:0000256" key="1">
    <source>
        <dbReference type="ARBA" id="ARBA00022723"/>
    </source>
</evidence>
<accession>A0ABT9CV82</accession>
<evidence type="ECO:0000259" key="2">
    <source>
        <dbReference type="PROSITE" id="PS50846"/>
    </source>
</evidence>
<reference evidence="3 4" key="1">
    <citation type="submission" date="2023-07" db="EMBL/GenBank/DDBJ databases">
        <title>Identification of four novel Pseudomonas species associated with bacterial leaf spot of cucurbits.</title>
        <authorList>
            <person name="Fullem K.R."/>
        </authorList>
    </citation>
    <scope>NUCLEOTIDE SEQUENCE [LARGE SCALE GENOMIC DNA]</scope>
    <source>
        <strain evidence="3 4">KFB 138</strain>
    </source>
</reference>
<dbReference type="InterPro" id="IPR006121">
    <property type="entry name" value="HMA_dom"/>
</dbReference>
<protein>
    <submittedName>
        <fullName evidence="3">Heavy-metal-associated domain-containing protein</fullName>
    </submittedName>
</protein>
<dbReference type="SUPFAM" id="SSF55008">
    <property type="entry name" value="HMA, heavy metal-associated domain"/>
    <property type="match status" value="1"/>
</dbReference>
<keyword evidence="1" id="KW-0479">Metal-binding</keyword>
<dbReference type="CDD" id="cd00371">
    <property type="entry name" value="HMA"/>
    <property type="match status" value="1"/>
</dbReference>
<dbReference type="EMBL" id="JAUQOO010000019">
    <property type="protein sequence ID" value="MDO7929400.1"/>
    <property type="molecule type" value="Genomic_DNA"/>
</dbReference>
<keyword evidence="4" id="KW-1185">Reference proteome</keyword>
<dbReference type="Gene3D" id="3.30.70.100">
    <property type="match status" value="1"/>
</dbReference>
<dbReference type="Pfam" id="PF00403">
    <property type="entry name" value="HMA"/>
    <property type="match status" value="1"/>
</dbReference>
<dbReference type="InterPro" id="IPR036163">
    <property type="entry name" value="HMA_dom_sf"/>
</dbReference>
<name>A0ABT9CV82_9PSED</name>
<proteinExistence type="predicted"/>